<dbReference type="InterPro" id="IPR038418">
    <property type="entry name" value="6-PTP_synth/QueD_sf"/>
</dbReference>
<dbReference type="Proteomes" id="UP000230575">
    <property type="component" value="Segment"/>
</dbReference>
<gene>
    <name evidence="1" type="ORF">phiGrn1_0232</name>
</gene>
<name>A0A140B3G6_9CAUD</name>
<dbReference type="SUPFAM" id="SSF55620">
    <property type="entry name" value="Tetrahydrobiopterin biosynthesis enzymes-like"/>
    <property type="match status" value="2"/>
</dbReference>
<evidence type="ECO:0000313" key="2">
    <source>
        <dbReference type="Proteomes" id="UP000230575"/>
    </source>
</evidence>
<reference evidence="1 2" key="1">
    <citation type="journal article" date="2016" name="Front. Microbiol.">
        <title>Comparative Functional Genomic Analysis of Two Vibrio Phages Reveals Complex Metabolic Interactions with the Host Cell.</title>
        <authorList>
            <person name="Skliros D."/>
            <person name="Kalatzis P.G."/>
            <person name="Katharios P."/>
            <person name="Flemetakis E."/>
        </authorList>
    </citation>
    <scope>NUCLEOTIDE SEQUENCE [LARGE SCALE GENOMIC DNA]</scope>
</reference>
<dbReference type="Gene3D" id="3.30.479.10">
    <property type="entry name" value="6-pyruvoyl tetrahydropterin synthase/QueD"/>
    <property type="match status" value="2"/>
</dbReference>
<evidence type="ECO:0000313" key="1">
    <source>
        <dbReference type="EMBL" id="ALP47016.1"/>
    </source>
</evidence>
<protein>
    <submittedName>
        <fullName evidence="1">6-pyruvoyl tetrahydrobiopterin synthase</fullName>
    </submittedName>
</protein>
<organism evidence="1 2">
    <name type="scientific">Vibrio phage phi-Grn1</name>
    <dbReference type="NCBI Taxonomy" id="1747713"/>
    <lineage>
        <taxon>Viruses</taxon>
        <taxon>Duplodnaviria</taxon>
        <taxon>Heunggongvirae</taxon>
        <taxon>Uroviricota</taxon>
        <taxon>Caudoviricetes</taxon>
        <taxon>Pantevenvirales</taxon>
        <taxon>Straboviridae</taxon>
        <taxon>Schizotequatrovirus</taxon>
        <taxon>Schizotequatrovirus valkk3</taxon>
    </lineage>
</organism>
<dbReference type="Pfam" id="PF01242">
    <property type="entry name" value="PTPS"/>
    <property type="match status" value="1"/>
</dbReference>
<sequence length="310" mass="35234">MKSTMFLNNITCIDHAYVDENGKINGMSYNLCVEITGEVDETEQVVIDFSGCKKAIKQLVDESEHAIDHRLVLVNGYSEYVLSDIENRDRTQIDSPLFTAVSSVNDWYQEIVDVSLFDTDLHIPSDTLYMNYLTEYLENMLLNQLKLQGYPVTHVTVELSESFDLPSWANTHVSFHYAHGLRSSSSYGCQNIAHGHRSFIAVDAMLNSRGRKVLKRIAEEMSGYIVWNDNLTAEGAVAYCSQRGNFYLNIDSEETIVINTETTVENLANYIAKTYEDEFQRMGVQRVWVSEGLSKGAVVDIKINKELLYK</sequence>
<proteinExistence type="predicted"/>
<dbReference type="InterPro" id="IPR007115">
    <property type="entry name" value="6-PTP_synth/QueD"/>
</dbReference>
<dbReference type="EMBL" id="KT919972">
    <property type="protein sequence ID" value="ALP47016.1"/>
    <property type="molecule type" value="Genomic_DNA"/>
</dbReference>
<accession>A0A140B3G6</accession>